<reference evidence="2" key="1">
    <citation type="submission" date="2022-12" db="EMBL/GenBank/DDBJ databases">
        <title>New Phytohabitans aurantiacus sp. RD004123 nov., an actinomycete isolated from soil.</title>
        <authorList>
            <person name="Triningsih D.W."/>
            <person name="Harunari E."/>
            <person name="Igarashi Y."/>
        </authorList>
    </citation>
    <scope>NUCLEOTIDE SEQUENCE</scope>
    <source>
        <strain evidence="2">RD004123</strain>
    </source>
</reference>
<proteinExistence type="predicted"/>
<protein>
    <submittedName>
        <fullName evidence="2">Uncharacterized protein</fullName>
    </submittedName>
</protein>
<sequence>MAGQRSHDRQVSVPGGRSQAHRLGVPIRRAQPGPTGRRSIATETIVAAMAAHAPTMADVRAEV</sequence>
<dbReference type="Proteomes" id="UP001144280">
    <property type="component" value="Unassembled WGS sequence"/>
</dbReference>
<comment type="caution">
    <text evidence="2">The sequence shown here is derived from an EMBL/GenBank/DDBJ whole genome shotgun (WGS) entry which is preliminary data.</text>
</comment>
<evidence type="ECO:0000256" key="1">
    <source>
        <dbReference type="SAM" id="MobiDB-lite"/>
    </source>
</evidence>
<gene>
    <name evidence="2" type="ORF">Pa4123_56140</name>
</gene>
<feature type="compositionally biased region" description="Basic and acidic residues" evidence="1">
    <location>
        <begin position="1"/>
        <end position="10"/>
    </location>
</feature>
<name>A0ABQ5R188_9ACTN</name>
<accession>A0ABQ5R188</accession>
<evidence type="ECO:0000313" key="3">
    <source>
        <dbReference type="Proteomes" id="UP001144280"/>
    </source>
</evidence>
<evidence type="ECO:0000313" key="2">
    <source>
        <dbReference type="EMBL" id="GLI00338.1"/>
    </source>
</evidence>
<dbReference type="EMBL" id="BSDI01000032">
    <property type="protein sequence ID" value="GLI00338.1"/>
    <property type="molecule type" value="Genomic_DNA"/>
</dbReference>
<organism evidence="2 3">
    <name type="scientific">Phytohabitans aurantiacus</name>
    <dbReference type="NCBI Taxonomy" id="3016789"/>
    <lineage>
        <taxon>Bacteria</taxon>
        <taxon>Bacillati</taxon>
        <taxon>Actinomycetota</taxon>
        <taxon>Actinomycetes</taxon>
        <taxon>Micromonosporales</taxon>
        <taxon>Micromonosporaceae</taxon>
    </lineage>
</organism>
<feature type="region of interest" description="Disordered" evidence="1">
    <location>
        <begin position="1"/>
        <end position="38"/>
    </location>
</feature>
<keyword evidence="3" id="KW-1185">Reference proteome</keyword>